<gene>
    <name evidence="2" type="ORF">BDA96_07G099700</name>
</gene>
<name>A0A921QMA9_SORBI</name>
<protein>
    <submittedName>
        <fullName evidence="2">Uncharacterized protein</fullName>
    </submittedName>
</protein>
<accession>A0A921QMA9</accession>
<feature type="region of interest" description="Disordered" evidence="1">
    <location>
        <begin position="139"/>
        <end position="223"/>
    </location>
</feature>
<feature type="compositionally biased region" description="Polar residues" evidence="1">
    <location>
        <begin position="12"/>
        <end position="25"/>
    </location>
</feature>
<sequence>MPRTDSHPPMPSSLSLCRSHNSNPLTVPVAGARTPRPPLRGEAPRPSPRPSLHLTAARAPKPPPLAARKRCRTSTAPEPDAAAEETPGPDAAAEKPTHRRGGRAPARSRRGENPYRGALLIFPETGDPVFVFPWESSAAATTRGGGDDGGRRSRSRSTSTRTSASTPTPTPTPSSATRRPVYKQAATPSITPQSLPRLLSPTQSSRHRLLRRPNRESPPCQPLHQADTVTAFSCYYPFL</sequence>
<feature type="compositionally biased region" description="Low complexity" evidence="1">
    <location>
        <begin position="156"/>
        <end position="179"/>
    </location>
</feature>
<feature type="region of interest" description="Disordered" evidence="1">
    <location>
        <begin position="1"/>
        <end position="112"/>
    </location>
</feature>
<feature type="compositionally biased region" description="Polar residues" evidence="1">
    <location>
        <begin position="186"/>
        <end position="204"/>
    </location>
</feature>
<feature type="compositionally biased region" description="Basic residues" evidence="1">
    <location>
        <begin position="97"/>
        <end position="108"/>
    </location>
</feature>
<organism evidence="2 3">
    <name type="scientific">Sorghum bicolor</name>
    <name type="common">Sorghum</name>
    <name type="synonym">Sorghum vulgare</name>
    <dbReference type="NCBI Taxonomy" id="4558"/>
    <lineage>
        <taxon>Eukaryota</taxon>
        <taxon>Viridiplantae</taxon>
        <taxon>Streptophyta</taxon>
        <taxon>Embryophyta</taxon>
        <taxon>Tracheophyta</taxon>
        <taxon>Spermatophyta</taxon>
        <taxon>Magnoliopsida</taxon>
        <taxon>Liliopsida</taxon>
        <taxon>Poales</taxon>
        <taxon>Poaceae</taxon>
        <taxon>PACMAD clade</taxon>
        <taxon>Panicoideae</taxon>
        <taxon>Andropogonodae</taxon>
        <taxon>Andropogoneae</taxon>
        <taxon>Sorghinae</taxon>
        <taxon>Sorghum</taxon>
    </lineage>
</organism>
<comment type="caution">
    <text evidence="2">The sequence shown here is derived from an EMBL/GenBank/DDBJ whole genome shotgun (WGS) entry which is preliminary data.</text>
</comment>
<feature type="compositionally biased region" description="Low complexity" evidence="1">
    <location>
        <begin position="75"/>
        <end position="91"/>
    </location>
</feature>
<dbReference type="AlphaFoldDB" id="A0A921QMA9"/>
<evidence type="ECO:0000313" key="2">
    <source>
        <dbReference type="EMBL" id="KAG0523155.1"/>
    </source>
</evidence>
<proteinExistence type="predicted"/>
<evidence type="ECO:0000313" key="3">
    <source>
        <dbReference type="Proteomes" id="UP000807115"/>
    </source>
</evidence>
<dbReference type="Proteomes" id="UP000807115">
    <property type="component" value="Chromosome 7"/>
</dbReference>
<reference evidence="2" key="1">
    <citation type="journal article" date="2019" name="BMC Genomics">
        <title>A new reference genome for Sorghum bicolor reveals high levels of sequence similarity between sweet and grain genotypes: implications for the genetics of sugar metabolism.</title>
        <authorList>
            <person name="Cooper E.A."/>
            <person name="Brenton Z.W."/>
            <person name="Flinn B.S."/>
            <person name="Jenkins J."/>
            <person name="Shu S."/>
            <person name="Flowers D."/>
            <person name="Luo F."/>
            <person name="Wang Y."/>
            <person name="Xia P."/>
            <person name="Barry K."/>
            <person name="Daum C."/>
            <person name="Lipzen A."/>
            <person name="Yoshinaga Y."/>
            <person name="Schmutz J."/>
            <person name="Saski C."/>
            <person name="Vermerris W."/>
            <person name="Kresovich S."/>
        </authorList>
    </citation>
    <scope>NUCLEOTIDE SEQUENCE</scope>
</reference>
<dbReference type="EMBL" id="CM027686">
    <property type="protein sequence ID" value="KAG0523155.1"/>
    <property type="molecule type" value="Genomic_DNA"/>
</dbReference>
<reference evidence="2" key="2">
    <citation type="submission" date="2020-10" db="EMBL/GenBank/DDBJ databases">
        <authorList>
            <person name="Cooper E.A."/>
            <person name="Brenton Z.W."/>
            <person name="Flinn B.S."/>
            <person name="Jenkins J."/>
            <person name="Shu S."/>
            <person name="Flowers D."/>
            <person name="Luo F."/>
            <person name="Wang Y."/>
            <person name="Xia P."/>
            <person name="Barry K."/>
            <person name="Daum C."/>
            <person name="Lipzen A."/>
            <person name="Yoshinaga Y."/>
            <person name="Schmutz J."/>
            <person name="Saski C."/>
            <person name="Vermerris W."/>
            <person name="Kresovich S."/>
        </authorList>
    </citation>
    <scope>NUCLEOTIDE SEQUENCE</scope>
</reference>
<evidence type="ECO:0000256" key="1">
    <source>
        <dbReference type="SAM" id="MobiDB-lite"/>
    </source>
</evidence>